<keyword evidence="3" id="KW-1185">Reference proteome</keyword>
<dbReference type="SUPFAM" id="SSF53474">
    <property type="entry name" value="alpha/beta-Hydrolases"/>
    <property type="match status" value="1"/>
</dbReference>
<keyword evidence="2" id="KW-0378">Hydrolase</keyword>
<dbReference type="Gene3D" id="3.40.50.1820">
    <property type="entry name" value="alpha/beta hydrolase"/>
    <property type="match status" value="1"/>
</dbReference>
<comment type="caution">
    <text evidence="2">The sequence shown here is derived from an EMBL/GenBank/DDBJ whole genome shotgun (WGS) entry which is preliminary data.</text>
</comment>
<dbReference type="PANTHER" id="PTHR46623:SF6">
    <property type="entry name" value="ALPHA_BETA-HYDROLASES SUPERFAMILY PROTEIN"/>
    <property type="match status" value="1"/>
</dbReference>
<dbReference type="InterPro" id="IPR029058">
    <property type="entry name" value="AB_hydrolase_fold"/>
</dbReference>
<dbReference type="InterPro" id="IPR002925">
    <property type="entry name" value="Dienelactn_hydro"/>
</dbReference>
<evidence type="ECO:0000313" key="2">
    <source>
        <dbReference type="EMBL" id="MBA8929601.1"/>
    </source>
</evidence>
<gene>
    <name evidence="2" type="ORF">BC739_006819</name>
</gene>
<sequence>MADIVLFHSILGLRPGVLAAADRFRTAGHTVHTPDLYEGAVFEDYRLAERKFEQLGVEGLLRRTEESVADLPEDLVYAGFSNGGASAAHLAATRPGALGALMLHSSLPLAMMRLPSWPASVPVQVHYGEGDPWRRQEWVDAMAADVRASGAGYEYFSYPVNGHLFTDPTLPEEYHEESAELLFQRALAFVGELGRGR</sequence>
<evidence type="ECO:0000259" key="1">
    <source>
        <dbReference type="Pfam" id="PF01738"/>
    </source>
</evidence>
<dbReference type="RefSeq" id="WP_025361760.1">
    <property type="nucleotide sequence ID" value="NZ_BAAABQ010000017.1"/>
</dbReference>
<dbReference type="Proteomes" id="UP000517916">
    <property type="component" value="Unassembled WGS sequence"/>
</dbReference>
<reference evidence="2 3" key="1">
    <citation type="submission" date="2020-08" db="EMBL/GenBank/DDBJ databases">
        <title>Genomic Encyclopedia of Archaeal and Bacterial Type Strains, Phase II (KMG-II): from individual species to whole genera.</title>
        <authorList>
            <person name="Goeker M."/>
        </authorList>
    </citation>
    <scope>NUCLEOTIDE SEQUENCE [LARGE SCALE GENOMIC DNA]</scope>
    <source>
        <strain evidence="2 3">DSM 43850</strain>
    </source>
</reference>
<dbReference type="InterPro" id="IPR051049">
    <property type="entry name" value="Dienelactone_hydrolase-like"/>
</dbReference>
<dbReference type="Pfam" id="PF01738">
    <property type="entry name" value="DLH"/>
    <property type="match status" value="1"/>
</dbReference>
<dbReference type="EMBL" id="JACJID010000005">
    <property type="protein sequence ID" value="MBA8929601.1"/>
    <property type="molecule type" value="Genomic_DNA"/>
</dbReference>
<proteinExistence type="predicted"/>
<dbReference type="GO" id="GO:0016787">
    <property type="term" value="F:hydrolase activity"/>
    <property type="evidence" value="ECO:0007669"/>
    <property type="project" value="UniProtKB-KW"/>
</dbReference>
<dbReference type="PANTHER" id="PTHR46623">
    <property type="entry name" value="CARBOXYMETHYLENEBUTENOLIDASE-RELATED"/>
    <property type="match status" value="1"/>
</dbReference>
<organism evidence="2 3">
    <name type="scientific">Kutzneria viridogrisea</name>
    <dbReference type="NCBI Taxonomy" id="47990"/>
    <lineage>
        <taxon>Bacteria</taxon>
        <taxon>Bacillati</taxon>
        <taxon>Actinomycetota</taxon>
        <taxon>Actinomycetes</taxon>
        <taxon>Pseudonocardiales</taxon>
        <taxon>Pseudonocardiaceae</taxon>
        <taxon>Kutzneria</taxon>
    </lineage>
</organism>
<feature type="domain" description="Dienelactone hydrolase" evidence="1">
    <location>
        <begin position="4"/>
        <end position="192"/>
    </location>
</feature>
<accession>A0ABR6BSI1</accession>
<name>A0ABR6BSI1_9PSEU</name>
<evidence type="ECO:0000313" key="3">
    <source>
        <dbReference type="Proteomes" id="UP000517916"/>
    </source>
</evidence>
<protein>
    <submittedName>
        <fullName evidence="2">Dienelactone hydrolase</fullName>
    </submittedName>
</protein>